<sequence>MTNPPTPVLQATGLTFAWKGQPEPCLQIDTLTLQGGEQMLLLGPSGGGKSTLLGLLGGVLQPTQGEVQLLGQTFSGLRASARDRLRANHVGFIFQQFNLVPYLSLEDNVLLPCHFSAVRRQRAGSNPRATARELLQALELPADAWQRPVTGLSVGQQQRAAAARALIGHPELLIADEPTSALDSINRDRLMQLLMAQLKKTGGTLLVVSHDEQLRPHFGRVLQLADINRVAGDTRPADPGSLLPAGAMSASVRE</sequence>
<evidence type="ECO:0000256" key="4">
    <source>
        <dbReference type="ARBA" id="ARBA00022840"/>
    </source>
</evidence>
<evidence type="ECO:0000313" key="8">
    <source>
        <dbReference type="Proteomes" id="UP000270261"/>
    </source>
</evidence>
<dbReference type="InterPro" id="IPR027417">
    <property type="entry name" value="P-loop_NTPase"/>
</dbReference>
<dbReference type="EMBL" id="RRUE01000002">
    <property type="protein sequence ID" value="RRN43788.1"/>
    <property type="molecule type" value="Genomic_DNA"/>
</dbReference>
<dbReference type="Gene3D" id="3.40.50.300">
    <property type="entry name" value="P-loop containing nucleotide triphosphate hydrolases"/>
    <property type="match status" value="1"/>
</dbReference>
<feature type="domain" description="ABC transporter" evidence="6">
    <location>
        <begin position="9"/>
        <end position="252"/>
    </location>
</feature>
<reference evidence="7 8" key="1">
    <citation type="submission" date="2018-11" db="EMBL/GenBank/DDBJ databases">
        <title>Genome sequencing of Lautropia sp. KCOM 2505 (= ChDC F240).</title>
        <authorList>
            <person name="Kook J.-K."/>
            <person name="Park S.-N."/>
            <person name="Lim Y.K."/>
        </authorList>
    </citation>
    <scope>NUCLEOTIDE SEQUENCE [LARGE SCALE GENOMIC DNA]</scope>
    <source>
        <strain evidence="7 8">KCOM 2505</strain>
    </source>
</reference>
<dbReference type="Proteomes" id="UP000270261">
    <property type="component" value="Unassembled WGS sequence"/>
</dbReference>
<dbReference type="OrthoDB" id="9802264at2"/>
<dbReference type="InterPro" id="IPR003593">
    <property type="entry name" value="AAA+_ATPase"/>
</dbReference>
<name>A0A3R8LM02_9BURK</name>
<dbReference type="GO" id="GO:0005886">
    <property type="term" value="C:plasma membrane"/>
    <property type="evidence" value="ECO:0007669"/>
    <property type="project" value="TreeGrafter"/>
</dbReference>
<evidence type="ECO:0000259" key="6">
    <source>
        <dbReference type="PROSITE" id="PS50893"/>
    </source>
</evidence>
<dbReference type="GO" id="GO:0022857">
    <property type="term" value="F:transmembrane transporter activity"/>
    <property type="evidence" value="ECO:0007669"/>
    <property type="project" value="TreeGrafter"/>
</dbReference>
<evidence type="ECO:0000256" key="1">
    <source>
        <dbReference type="ARBA" id="ARBA00022475"/>
    </source>
</evidence>
<evidence type="ECO:0000256" key="3">
    <source>
        <dbReference type="ARBA" id="ARBA00022741"/>
    </source>
</evidence>
<dbReference type="PANTHER" id="PTHR24220:SF611">
    <property type="entry name" value="ATP-BINDING COMPONENT OF ABC TRANSPORTER-RELATED"/>
    <property type="match status" value="1"/>
</dbReference>
<dbReference type="InterPro" id="IPR003439">
    <property type="entry name" value="ABC_transporter-like_ATP-bd"/>
</dbReference>
<keyword evidence="8" id="KW-1185">Reference proteome</keyword>
<dbReference type="SMART" id="SM00382">
    <property type="entry name" value="AAA"/>
    <property type="match status" value="1"/>
</dbReference>
<dbReference type="Pfam" id="PF00005">
    <property type="entry name" value="ABC_tran"/>
    <property type="match status" value="1"/>
</dbReference>
<keyword evidence="1" id="KW-1003">Cell membrane</keyword>
<evidence type="ECO:0000256" key="2">
    <source>
        <dbReference type="ARBA" id="ARBA00022519"/>
    </source>
</evidence>
<dbReference type="InterPro" id="IPR015854">
    <property type="entry name" value="ABC_transpr_LolD-like"/>
</dbReference>
<gene>
    <name evidence="7" type="ORF">EHV23_10250</name>
</gene>
<dbReference type="PROSITE" id="PS50893">
    <property type="entry name" value="ABC_TRANSPORTER_2"/>
    <property type="match status" value="1"/>
</dbReference>
<dbReference type="RefSeq" id="WP_125095991.1">
    <property type="nucleotide sequence ID" value="NZ_RRUE01000002.1"/>
</dbReference>
<comment type="caution">
    <text evidence="7">The sequence shown here is derived from an EMBL/GenBank/DDBJ whole genome shotgun (WGS) entry which is preliminary data.</text>
</comment>
<dbReference type="PANTHER" id="PTHR24220">
    <property type="entry name" value="IMPORT ATP-BINDING PROTEIN"/>
    <property type="match status" value="1"/>
</dbReference>
<accession>A0A3R8LM02</accession>
<keyword evidence="4 7" id="KW-0067">ATP-binding</keyword>
<proteinExistence type="predicted"/>
<dbReference type="SUPFAM" id="SSF52540">
    <property type="entry name" value="P-loop containing nucleoside triphosphate hydrolases"/>
    <property type="match status" value="1"/>
</dbReference>
<organism evidence="7 8">
    <name type="scientific">Lautropia dentalis</name>
    <dbReference type="NCBI Taxonomy" id="2490857"/>
    <lineage>
        <taxon>Bacteria</taxon>
        <taxon>Pseudomonadati</taxon>
        <taxon>Pseudomonadota</taxon>
        <taxon>Betaproteobacteria</taxon>
        <taxon>Burkholderiales</taxon>
        <taxon>Burkholderiaceae</taxon>
        <taxon>Lautropia</taxon>
    </lineage>
</organism>
<dbReference type="GO" id="GO:0005524">
    <property type="term" value="F:ATP binding"/>
    <property type="evidence" value="ECO:0007669"/>
    <property type="project" value="UniProtKB-KW"/>
</dbReference>
<evidence type="ECO:0000256" key="5">
    <source>
        <dbReference type="SAM" id="MobiDB-lite"/>
    </source>
</evidence>
<feature type="region of interest" description="Disordered" evidence="5">
    <location>
        <begin position="234"/>
        <end position="254"/>
    </location>
</feature>
<keyword evidence="2" id="KW-0472">Membrane</keyword>
<protein>
    <submittedName>
        <fullName evidence="7">ATP-binding cassette domain-containing protein</fullName>
    </submittedName>
</protein>
<dbReference type="GO" id="GO:0016887">
    <property type="term" value="F:ATP hydrolysis activity"/>
    <property type="evidence" value="ECO:0007669"/>
    <property type="project" value="InterPro"/>
</dbReference>
<evidence type="ECO:0000313" key="7">
    <source>
        <dbReference type="EMBL" id="RRN43788.1"/>
    </source>
</evidence>
<dbReference type="AlphaFoldDB" id="A0A3R8LM02"/>
<keyword evidence="3" id="KW-0547">Nucleotide-binding</keyword>
<keyword evidence="2" id="KW-0997">Cell inner membrane</keyword>